<protein>
    <submittedName>
        <fullName evidence="2">Uncharacterized protein</fullName>
    </submittedName>
</protein>
<sequence>MPLAILAGALFDSVTQAPDAVAKVIESVGADESHTVIVTTTVAIPTRPEWSSSAPAAAAAPDPAVTASSTEQTAVAAPQRTISEALPAEPCVAARDTGSHASKEPPAASMSVNVLPGRSGENRDGDEESRPGRSMRCG</sequence>
<organism evidence="2 3">
    <name type="scientific">Lentzea alba</name>
    <dbReference type="NCBI Taxonomy" id="2714351"/>
    <lineage>
        <taxon>Bacteria</taxon>
        <taxon>Bacillati</taxon>
        <taxon>Actinomycetota</taxon>
        <taxon>Actinomycetes</taxon>
        <taxon>Pseudonocardiales</taxon>
        <taxon>Pseudonocardiaceae</taxon>
        <taxon>Lentzea</taxon>
    </lineage>
</organism>
<dbReference type="Proteomes" id="UP000481360">
    <property type="component" value="Unassembled WGS sequence"/>
</dbReference>
<feature type="compositionally biased region" description="Basic and acidic residues" evidence="1">
    <location>
        <begin position="120"/>
        <end position="131"/>
    </location>
</feature>
<evidence type="ECO:0000313" key="2">
    <source>
        <dbReference type="EMBL" id="NGY58048.1"/>
    </source>
</evidence>
<accession>A0A7C9RMD0</accession>
<evidence type="ECO:0000313" key="3">
    <source>
        <dbReference type="Proteomes" id="UP000481360"/>
    </source>
</evidence>
<comment type="caution">
    <text evidence="2">The sequence shown here is derived from an EMBL/GenBank/DDBJ whole genome shotgun (WGS) entry which is preliminary data.</text>
</comment>
<keyword evidence="3" id="KW-1185">Reference proteome</keyword>
<dbReference type="AlphaFoldDB" id="A0A7C9RMD0"/>
<reference evidence="2 3" key="1">
    <citation type="submission" date="2020-03" db="EMBL/GenBank/DDBJ databases">
        <title>Isolation and identification of active actinomycetes.</title>
        <authorList>
            <person name="Sun X."/>
        </authorList>
    </citation>
    <scope>NUCLEOTIDE SEQUENCE [LARGE SCALE GENOMIC DNA]</scope>
    <source>
        <strain evidence="2 3">NEAU-D13</strain>
    </source>
</reference>
<feature type="region of interest" description="Disordered" evidence="1">
    <location>
        <begin position="46"/>
        <end position="138"/>
    </location>
</feature>
<evidence type="ECO:0000256" key="1">
    <source>
        <dbReference type="SAM" id="MobiDB-lite"/>
    </source>
</evidence>
<feature type="compositionally biased region" description="Low complexity" evidence="1">
    <location>
        <begin position="51"/>
        <end position="69"/>
    </location>
</feature>
<name>A0A7C9RMD0_9PSEU</name>
<proteinExistence type="predicted"/>
<dbReference type="EMBL" id="JAAMPJ010000001">
    <property type="protein sequence ID" value="NGY58048.1"/>
    <property type="molecule type" value="Genomic_DNA"/>
</dbReference>
<dbReference type="RefSeq" id="WP_166043857.1">
    <property type="nucleotide sequence ID" value="NZ_JAAMPJ010000001.1"/>
</dbReference>
<gene>
    <name evidence="2" type="ORF">G7043_03775</name>
</gene>